<feature type="signal peptide" evidence="1">
    <location>
        <begin position="1"/>
        <end position="21"/>
    </location>
</feature>
<reference evidence="2 3" key="1">
    <citation type="submission" date="2024-06" db="EMBL/GenBank/DDBJ databases">
        <title>Pontibacter populi HYL7-15.</title>
        <authorList>
            <person name="Kim M.K."/>
        </authorList>
    </citation>
    <scope>NUCLEOTIDE SEQUENCE [LARGE SCALE GENOMIC DNA]</scope>
    <source>
        <strain evidence="2 3">HYL7-15</strain>
    </source>
</reference>
<keyword evidence="3" id="KW-1185">Reference proteome</keyword>
<feature type="chain" id="PRO_5046357018" evidence="1">
    <location>
        <begin position="22"/>
        <end position="801"/>
    </location>
</feature>
<evidence type="ECO:0000313" key="3">
    <source>
        <dbReference type="Proteomes" id="UP001476807"/>
    </source>
</evidence>
<protein>
    <submittedName>
        <fullName evidence="2">DUF5686 family protein</fullName>
    </submittedName>
</protein>
<dbReference type="Pfam" id="PF13715">
    <property type="entry name" value="CarbopepD_reg_2"/>
    <property type="match status" value="1"/>
</dbReference>
<evidence type="ECO:0000313" key="2">
    <source>
        <dbReference type="EMBL" id="MER2998691.1"/>
    </source>
</evidence>
<dbReference type="Proteomes" id="UP001476807">
    <property type="component" value="Unassembled WGS sequence"/>
</dbReference>
<proteinExistence type="predicted"/>
<dbReference type="SUPFAM" id="SSF49464">
    <property type="entry name" value="Carboxypeptidase regulatory domain-like"/>
    <property type="match status" value="1"/>
</dbReference>
<dbReference type="InterPro" id="IPR043741">
    <property type="entry name" value="DUF5686"/>
</dbReference>
<dbReference type="Gene3D" id="2.60.40.1120">
    <property type="entry name" value="Carboxypeptidase-like, regulatory domain"/>
    <property type="match status" value="1"/>
</dbReference>
<dbReference type="InterPro" id="IPR008969">
    <property type="entry name" value="CarboxyPept-like_regulatory"/>
</dbReference>
<dbReference type="Pfam" id="PF18939">
    <property type="entry name" value="DUF5686"/>
    <property type="match status" value="1"/>
</dbReference>
<organism evidence="2 3">
    <name type="scientific">Pontibacter populi</name>
    <dbReference type="NCBI Taxonomy" id="890055"/>
    <lineage>
        <taxon>Bacteria</taxon>
        <taxon>Pseudomonadati</taxon>
        <taxon>Bacteroidota</taxon>
        <taxon>Cytophagia</taxon>
        <taxon>Cytophagales</taxon>
        <taxon>Hymenobacteraceae</taxon>
        <taxon>Pontibacter</taxon>
    </lineage>
</organism>
<dbReference type="RefSeq" id="WP_350413144.1">
    <property type="nucleotide sequence ID" value="NZ_JBEOKT010000013.1"/>
</dbReference>
<name>A0ABV1RWB8_9BACT</name>
<comment type="caution">
    <text evidence="2">The sequence shown here is derived from an EMBL/GenBank/DDBJ whole genome shotgun (WGS) entry which is preliminary data.</text>
</comment>
<keyword evidence="1" id="KW-0732">Signal</keyword>
<dbReference type="EMBL" id="JBEOKT010000013">
    <property type="protein sequence ID" value="MER2998691.1"/>
    <property type="molecule type" value="Genomic_DNA"/>
</dbReference>
<accession>A0ABV1RWB8</accession>
<sequence>MPQLRLLLLFLLCLVTIPTIAQVRNVYGTVRDAETKERLPFVSIAANNGETGTTTNLEGQFRLQHHKPITSLRFSYVGYTPQFIQPDSTGRIDVYLQPSAAQLQEVIVRAGQNPAHRIIELATQNRERNRTENITAYTYRTYNKFVLTATDPRNINFSDTTLTIDPKDSAYYKMSRLLENQHLFVMESVTNFAYLKPNRTNETIVATRVSGLQQPSFGIVAAEARDFSVYADMPIFFGKNYLSPLSPGSTRKYDFILQETVVSGQDSVFIISFAPLKGKNFNGLKGLLYINSDGWAVQNVIAESASDDKRGIKLQQQFSKVQGRWFPTELDVEITIPQIELKGHQPYGRIRTYISNINLSPDLKKSDFSIIALQQTSDANKQPESLLQQYRPDTLDSFEQRTYTVMDSTGKAQKLDRTIRVMEYLLTKQLPIGPISLDLNRLFHVSTFEGLRLGLGAHTNDRLLDWFSIGGYWGYGFKDKEQKYGADATITLHKPSNLKLQAAFWEDVLEPGGRRLPFRQTTLLSDLRQPLLPMLDYATHKHLNLSGRVGRYLQLNTQLQHEERRPTLYFTNDQPQATYSITEASAGLRFAYGEQLMQLFNQTTAMPGKYPVLWLQYTRGLDNVMDGDYSYNKYDLRLEAGFQHRTFGKTNATLAAGLVNGNVPFVNLYNGYGSYSDNYELYAGEGFETMAPYEFFSDRYTALFLQQDLGKRLLRTKFFKPDVVLVTNVGYGNVEQPLPYFIVPQVKTMSKGFFESGVMLNNIISSALSGIGVGAFYRYGAYSLPKRKDNLKFKMTATIAF</sequence>
<gene>
    <name evidence="2" type="ORF">ABS362_14140</name>
</gene>
<evidence type="ECO:0000256" key="1">
    <source>
        <dbReference type="SAM" id="SignalP"/>
    </source>
</evidence>